<keyword evidence="4" id="KW-1185">Reference proteome</keyword>
<feature type="coiled-coil region" evidence="1">
    <location>
        <begin position="52"/>
        <end position="107"/>
    </location>
</feature>
<reference evidence="3 4" key="1">
    <citation type="submission" date="2014-02" db="EMBL/GenBank/DDBJ databases">
        <title>The genome sequence of Colletotrichum nymphaeae SA-01.</title>
        <authorList>
            <person name="Baroncelli R."/>
            <person name="Thon M.R."/>
        </authorList>
    </citation>
    <scope>NUCLEOTIDE SEQUENCE [LARGE SCALE GENOMIC DNA]</scope>
    <source>
        <strain evidence="3 4">SA-01</strain>
    </source>
</reference>
<name>A0A135SE74_9PEZI</name>
<organism evidence="3 4">
    <name type="scientific">Colletotrichum nymphaeae SA-01</name>
    <dbReference type="NCBI Taxonomy" id="1460502"/>
    <lineage>
        <taxon>Eukaryota</taxon>
        <taxon>Fungi</taxon>
        <taxon>Dikarya</taxon>
        <taxon>Ascomycota</taxon>
        <taxon>Pezizomycotina</taxon>
        <taxon>Sordariomycetes</taxon>
        <taxon>Hypocreomycetidae</taxon>
        <taxon>Glomerellales</taxon>
        <taxon>Glomerellaceae</taxon>
        <taxon>Colletotrichum</taxon>
        <taxon>Colletotrichum acutatum species complex</taxon>
    </lineage>
</organism>
<accession>A0A135SE74</accession>
<gene>
    <name evidence="3" type="ORF">CNYM01_07557</name>
</gene>
<sequence length="155" mass="17431">MSPNATSDDLAITHEMNPENNDNTKPGPSTQPALGTTATAADQGISQMQRLHASIQEERRAHIKEAQRLEAQYQAEREEKERLEAVAQKAAAQKAKDEAQKARIERAVQATPEERAAYEESLEARDAMRRAERRRANTLGRINGYLEAWGKKPRR</sequence>
<dbReference type="OrthoDB" id="10531123at2759"/>
<evidence type="ECO:0000313" key="4">
    <source>
        <dbReference type="Proteomes" id="UP000070054"/>
    </source>
</evidence>
<feature type="region of interest" description="Disordered" evidence="2">
    <location>
        <begin position="1"/>
        <end position="45"/>
    </location>
</feature>
<protein>
    <submittedName>
        <fullName evidence="3">Uncharacterized protein</fullName>
    </submittedName>
</protein>
<dbReference type="AlphaFoldDB" id="A0A135SE74"/>
<feature type="compositionally biased region" description="Polar residues" evidence="2">
    <location>
        <begin position="18"/>
        <end position="45"/>
    </location>
</feature>
<evidence type="ECO:0000256" key="2">
    <source>
        <dbReference type="SAM" id="MobiDB-lite"/>
    </source>
</evidence>
<dbReference type="Proteomes" id="UP000070054">
    <property type="component" value="Unassembled WGS sequence"/>
</dbReference>
<dbReference type="EMBL" id="JEMN01001533">
    <property type="protein sequence ID" value="KXH34206.1"/>
    <property type="molecule type" value="Genomic_DNA"/>
</dbReference>
<comment type="caution">
    <text evidence="3">The sequence shown here is derived from an EMBL/GenBank/DDBJ whole genome shotgun (WGS) entry which is preliminary data.</text>
</comment>
<keyword evidence="1" id="KW-0175">Coiled coil</keyword>
<evidence type="ECO:0000313" key="3">
    <source>
        <dbReference type="EMBL" id="KXH34206.1"/>
    </source>
</evidence>
<evidence type="ECO:0000256" key="1">
    <source>
        <dbReference type="SAM" id="Coils"/>
    </source>
</evidence>
<proteinExistence type="predicted"/>